<evidence type="ECO:0000313" key="1">
    <source>
        <dbReference type="EMBL" id="MBC8199355.1"/>
    </source>
</evidence>
<organism evidence="1 2">
    <name type="scientific">Candidatus Desulfaltia bathyphila</name>
    <dbReference type="NCBI Taxonomy" id="2841697"/>
    <lineage>
        <taxon>Bacteria</taxon>
        <taxon>Pseudomonadati</taxon>
        <taxon>Thermodesulfobacteriota</taxon>
        <taxon>Desulfobacteria</taxon>
        <taxon>Desulfobacterales</taxon>
        <taxon>Desulfobacterales incertae sedis</taxon>
        <taxon>Candidatus Desulfaltia</taxon>
    </lineage>
</organism>
<dbReference type="Proteomes" id="UP000603545">
    <property type="component" value="Unassembled WGS sequence"/>
</dbReference>
<reference evidence="1 2" key="1">
    <citation type="submission" date="2020-08" db="EMBL/GenBank/DDBJ databases">
        <title>Bridging the membrane lipid divide: bacteria of the FCB group superphylum have the potential to synthesize archaeal ether lipids.</title>
        <authorList>
            <person name="Villanueva L."/>
            <person name="Von Meijenfeldt F.A.B."/>
            <person name="Westbye A.B."/>
            <person name="Yadav S."/>
            <person name="Hopmans E.C."/>
            <person name="Dutilh B.E."/>
            <person name="Sinninghe Damste J.S."/>
        </authorList>
    </citation>
    <scope>NUCLEOTIDE SEQUENCE [LARGE SCALE GENOMIC DNA]</scope>
    <source>
        <strain evidence="1">NIOZ-UU82</strain>
    </source>
</reference>
<evidence type="ECO:0008006" key="3">
    <source>
        <dbReference type="Google" id="ProtNLM"/>
    </source>
</evidence>
<sequence>MAKPKDDRILFTEHVLEIRHAAVGLFLDVRGHVADYIRQEGFFPHWKIDSNVVNFRDESDAMKIEGAFVGYKSAGYVALNPKTRNYFVDRASSFWKGLIKNKHYNIPIPKRFGTRTKFFFPLTDSFDEINNTIYKAFFTDTARKLVGGQETDLQFTIDLQEEGFGIRVIGGPIKKDEADRYFQFEAEEFGKCGIYLDMDYFKTENISLQDVPKLLKKADALAWQKAEQITTGLGY</sequence>
<accession>A0A8J6N4K9</accession>
<evidence type="ECO:0000313" key="2">
    <source>
        <dbReference type="Proteomes" id="UP000603545"/>
    </source>
</evidence>
<protein>
    <recommendedName>
        <fullName evidence="3">TIGR04255 family protein</fullName>
    </recommendedName>
</protein>
<dbReference type="EMBL" id="JACNLL010000047">
    <property type="protein sequence ID" value="MBC8199355.1"/>
    <property type="molecule type" value="Genomic_DNA"/>
</dbReference>
<proteinExistence type="predicted"/>
<comment type="caution">
    <text evidence="1">The sequence shown here is derived from an EMBL/GenBank/DDBJ whole genome shotgun (WGS) entry which is preliminary data.</text>
</comment>
<gene>
    <name evidence="1" type="ORF">H8E80_04825</name>
</gene>
<dbReference type="AlphaFoldDB" id="A0A8J6N4K9"/>
<name>A0A8J6N4K9_9BACT</name>